<organism evidence="9 10">
    <name type="scientific">[Torrubiella] hemipterigena</name>
    <dbReference type="NCBI Taxonomy" id="1531966"/>
    <lineage>
        <taxon>Eukaryota</taxon>
        <taxon>Fungi</taxon>
        <taxon>Dikarya</taxon>
        <taxon>Ascomycota</taxon>
        <taxon>Pezizomycotina</taxon>
        <taxon>Sordariomycetes</taxon>
        <taxon>Hypocreomycetidae</taxon>
        <taxon>Hypocreales</taxon>
        <taxon>Clavicipitaceae</taxon>
        <taxon>Clavicipitaceae incertae sedis</taxon>
        <taxon>'Torrubiella' clade</taxon>
    </lineage>
</organism>
<keyword evidence="3" id="KW-0863">Zinc-finger</keyword>
<evidence type="ECO:0000313" key="10">
    <source>
        <dbReference type="Proteomes" id="UP000039046"/>
    </source>
</evidence>
<sequence length="792" mass="89069">MAADNFRQGSTMTPNSWNRDMPMWQAEPQQQFRSPEPSWARDLRRPADGLQEHTMHRTVQVHHQLLSSQAHMYNQPHHPHQPRPTRPMRPPRQAHQTHQTHPVHPVSPPDYQRLGPSGQEPSLKPKAKPSSAAFSGNPEEGSMLSLQDITLMSKSASEDPPAMNMASGEVKTTRASCRFSLFETRSNERRPMHCESQLCEIKTYRLPYEPHRIAYIHLPRPFVVPQHTFRVRQADGILTYASSYGLRIELEASDDDSWPPLDHEDFGLSPLYLAAVHPLKRCIVSTMEFTGIAGSLRNMVIVTSGHPPVPGVKLTHTNYLLCADLKWTTESARESTQPAKVVIPQPTTFVEMPNGEFEEQKPAPISIPGPEDENEAPGRSSIEAADDQPAEPDTPSRLLRHRDVQTNYNLKALSDIARGRKRPNHDLQSDSRQLEGGQVLYSLSVNQGLRLDLYRCIACGASQGSVQLLQAHFEQHHTAYNFELSEGENGVTFTVTTRQPTPSISDIVPFELPAWSSRQTSHAASEDAEPISPAARRHWKARLQSPRKHAGTKLPTPPSGDVDEAVISRISKRKIIEGPPVLVPQIKQTLYHPISKAKLKAGELLPSTEPDQAWLLQKHRDNIAEFTDVSDCEKDFIWKWDDFILRRDISALVYLAPLWLEFVKTNARWLVASPERMIEFGNHMAVLLARNALDDEIMESALVYIKEARKEAPPAGYRDHAPFVNAGPIIKSASGCSVCKLPVRGPRTLVCANKICTHRQFHSDCIRDAAKMDVSQRRWKCNDCCGEEMDLS</sequence>
<name>A0A0A1TMG2_9HYPO</name>
<proteinExistence type="inferred from homology"/>
<dbReference type="InterPro" id="IPR019135">
    <property type="entry name" value="Polycomb_protein_VEFS-Box"/>
</dbReference>
<dbReference type="CDD" id="cd21552">
    <property type="entry name" value="VEFS-box_ctSUZ12-like"/>
    <property type="match status" value="1"/>
</dbReference>
<comment type="similarity">
    <text evidence="1">Belongs to the VEFS (VRN2-EMF2-FIS2-SU(Z)12) family.</text>
</comment>
<dbReference type="Pfam" id="PF09733">
    <property type="entry name" value="VEFS-Box"/>
    <property type="match status" value="1"/>
</dbReference>
<dbReference type="CDD" id="cd15489">
    <property type="entry name" value="PHD_SF"/>
    <property type="match status" value="1"/>
</dbReference>
<evidence type="ECO:0000256" key="1">
    <source>
        <dbReference type="ARBA" id="ARBA00007416"/>
    </source>
</evidence>
<evidence type="ECO:0000256" key="6">
    <source>
        <dbReference type="ARBA" id="ARBA00023163"/>
    </source>
</evidence>
<dbReference type="EMBL" id="CDHN01000004">
    <property type="protein sequence ID" value="CEJ92163.1"/>
    <property type="molecule type" value="Genomic_DNA"/>
</dbReference>
<evidence type="ECO:0000256" key="3">
    <source>
        <dbReference type="ARBA" id="ARBA00022771"/>
    </source>
</evidence>
<evidence type="ECO:0000256" key="5">
    <source>
        <dbReference type="ARBA" id="ARBA00023015"/>
    </source>
</evidence>
<feature type="region of interest" description="Disordered" evidence="7">
    <location>
        <begin position="358"/>
        <end position="404"/>
    </location>
</feature>
<dbReference type="OrthoDB" id="166746at2759"/>
<dbReference type="STRING" id="1531966.A0A0A1TMG2"/>
<dbReference type="HOGENOM" id="CLU_019535_0_0_1"/>
<feature type="compositionally biased region" description="Polar residues" evidence="7">
    <location>
        <begin position="7"/>
        <end position="18"/>
    </location>
</feature>
<evidence type="ECO:0000256" key="4">
    <source>
        <dbReference type="ARBA" id="ARBA00022833"/>
    </source>
</evidence>
<feature type="domain" description="Polycomb protein VEFS-Box" evidence="8">
    <location>
        <begin position="608"/>
        <end position="695"/>
    </location>
</feature>
<feature type="region of interest" description="Disordered" evidence="7">
    <location>
        <begin position="543"/>
        <end position="562"/>
    </location>
</feature>
<reference evidence="9 10" key="1">
    <citation type="journal article" date="2015" name="Genome Announc.">
        <title>Draft Genome Sequence and Gene Annotation of the Entomopathogenic Fungus Verticillium hemipterigenum.</title>
        <authorList>
            <person name="Horn F."/>
            <person name="Habel A."/>
            <person name="Scharf D.H."/>
            <person name="Dworschak J."/>
            <person name="Brakhage A.A."/>
            <person name="Guthke R."/>
            <person name="Hertweck C."/>
            <person name="Linde J."/>
        </authorList>
    </citation>
    <scope>NUCLEOTIDE SEQUENCE [LARGE SCALE GENOMIC DNA]</scope>
</reference>
<evidence type="ECO:0000313" key="9">
    <source>
        <dbReference type="EMBL" id="CEJ92163.1"/>
    </source>
</evidence>
<dbReference type="GO" id="GO:0008270">
    <property type="term" value="F:zinc ion binding"/>
    <property type="evidence" value="ECO:0007669"/>
    <property type="project" value="UniProtKB-KW"/>
</dbReference>
<keyword evidence="5" id="KW-0805">Transcription regulation</keyword>
<evidence type="ECO:0000256" key="7">
    <source>
        <dbReference type="SAM" id="MobiDB-lite"/>
    </source>
</evidence>
<dbReference type="InterPro" id="IPR019786">
    <property type="entry name" value="Zinc_finger_PHD-type_CS"/>
</dbReference>
<protein>
    <recommendedName>
        <fullName evidence="8">Polycomb protein VEFS-Box domain-containing protein</fullName>
    </recommendedName>
</protein>
<keyword evidence="4" id="KW-0862">Zinc</keyword>
<dbReference type="Proteomes" id="UP000039046">
    <property type="component" value="Unassembled WGS sequence"/>
</dbReference>
<keyword evidence="6" id="KW-0804">Transcription</keyword>
<keyword evidence="10" id="KW-1185">Reference proteome</keyword>
<feature type="region of interest" description="Disordered" evidence="7">
    <location>
        <begin position="1"/>
        <end position="42"/>
    </location>
</feature>
<evidence type="ECO:0000259" key="8">
    <source>
        <dbReference type="Pfam" id="PF09733"/>
    </source>
</evidence>
<accession>A0A0A1TMG2</accession>
<gene>
    <name evidence="9" type="ORF">VHEMI07832</name>
</gene>
<keyword evidence="2" id="KW-0479">Metal-binding</keyword>
<feature type="region of interest" description="Disordered" evidence="7">
    <location>
        <begin position="73"/>
        <end position="141"/>
    </location>
</feature>
<dbReference type="AlphaFoldDB" id="A0A0A1TMG2"/>
<dbReference type="PROSITE" id="PS01359">
    <property type="entry name" value="ZF_PHD_1"/>
    <property type="match status" value="1"/>
</dbReference>
<evidence type="ECO:0000256" key="2">
    <source>
        <dbReference type="ARBA" id="ARBA00022723"/>
    </source>
</evidence>